<dbReference type="EMBL" id="NNAY01000105">
    <property type="protein sequence ID" value="OXU30929.1"/>
    <property type="molecule type" value="Genomic_DNA"/>
</dbReference>
<name>A0A232FKA6_9HYME</name>
<proteinExistence type="predicted"/>
<dbReference type="Proteomes" id="UP000215335">
    <property type="component" value="Unassembled WGS sequence"/>
</dbReference>
<reference evidence="1 2" key="1">
    <citation type="journal article" date="2017" name="Curr. Biol.">
        <title>The Evolution of Venom by Co-option of Single-Copy Genes.</title>
        <authorList>
            <person name="Martinson E.O."/>
            <person name="Mrinalini"/>
            <person name="Kelkar Y.D."/>
            <person name="Chang C.H."/>
            <person name="Werren J.H."/>
        </authorList>
    </citation>
    <scope>NUCLEOTIDE SEQUENCE [LARGE SCALE GENOMIC DNA]</scope>
    <source>
        <strain evidence="1 2">Alberta</strain>
        <tissue evidence="1">Whole body</tissue>
    </source>
</reference>
<gene>
    <name evidence="1" type="ORF">TSAR_001896</name>
</gene>
<accession>A0A232FKA6</accession>
<keyword evidence="2" id="KW-1185">Reference proteome</keyword>
<comment type="caution">
    <text evidence="1">The sequence shown here is derived from an EMBL/GenBank/DDBJ whole genome shotgun (WGS) entry which is preliminary data.</text>
</comment>
<organism evidence="1 2">
    <name type="scientific">Trichomalopsis sarcophagae</name>
    <dbReference type="NCBI Taxonomy" id="543379"/>
    <lineage>
        <taxon>Eukaryota</taxon>
        <taxon>Metazoa</taxon>
        <taxon>Ecdysozoa</taxon>
        <taxon>Arthropoda</taxon>
        <taxon>Hexapoda</taxon>
        <taxon>Insecta</taxon>
        <taxon>Pterygota</taxon>
        <taxon>Neoptera</taxon>
        <taxon>Endopterygota</taxon>
        <taxon>Hymenoptera</taxon>
        <taxon>Apocrita</taxon>
        <taxon>Proctotrupomorpha</taxon>
        <taxon>Chalcidoidea</taxon>
        <taxon>Pteromalidae</taxon>
        <taxon>Pteromalinae</taxon>
        <taxon>Trichomalopsis</taxon>
    </lineage>
</organism>
<sequence length="59" mass="6497">MTSGTPLLKKILPAIEGKGKFYPLRGTTAAHKCAMFRYYIEAAQPSPSVGISKNREEKI</sequence>
<dbReference type="AlphaFoldDB" id="A0A232FKA6"/>
<evidence type="ECO:0000313" key="2">
    <source>
        <dbReference type="Proteomes" id="UP000215335"/>
    </source>
</evidence>
<evidence type="ECO:0000313" key="1">
    <source>
        <dbReference type="EMBL" id="OXU30929.1"/>
    </source>
</evidence>
<protein>
    <submittedName>
        <fullName evidence="1">Uncharacterized protein</fullName>
    </submittedName>
</protein>